<dbReference type="CDD" id="cd02440">
    <property type="entry name" value="AdoMet_MTases"/>
    <property type="match status" value="1"/>
</dbReference>
<accession>A0A5B8M4M2</accession>
<dbReference type="InterPro" id="IPR041698">
    <property type="entry name" value="Methyltransf_25"/>
</dbReference>
<organism evidence="3 4">
    <name type="scientific">Humibacter ginsenosidimutans</name>
    <dbReference type="NCBI Taxonomy" id="2599293"/>
    <lineage>
        <taxon>Bacteria</taxon>
        <taxon>Bacillati</taxon>
        <taxon>Actinomycetota</taxon>
        <taxon>Actinomycetes</taxon>
        <taxon>Micrococcales</taxon>
        <taxon>Microbacteriaceae</taxon>
        <taxon>Humibacter</taxon>
    </lineage>
</organism>
<keyword evidence="4" id="KW-1185">Reference proteome</keyword>
<evidence type="ECO:0000259" key="2">
    <source>
        <dbReference type="Pfam" id="PF13649"/>
    </source>
</evidence>
<gene>
    <name evidence="3" type="ORF">FPZ11_06955</name>
</gene>
<dbReference type="Gene3D" id="3.40.50.150">
    <property type="entry name" value="Vaccinia Virus protein VP39"/>
    <property type="match status" value="1"/>
</dbReference>
<dbReference type="OrthoDB" id="9804312at2"/>
<protein>
    <submittedName>
        <fullName evidence="3">Class I SAM-dependent methyltransferase</fullName>
    </submittedName>
</protein>
<dbReference type="KEGG" id="huw:FPZ11_06955"/>
<keyword evidence="3" id="KW-0808">Transferase</keyword>
<proteinExistence type="predicted"/>
<feature type="domain" description="Methyltransferase" evidence="2">
    <location>
        <begin position="58"/>
        <end position="157"/>
    </location>
</feature>
<feature type="region of interest" description="Disordered" evidence="1">
    <location>
        <begin position="31"/>
        <end position="50"/>
    </location>
</feature>
<sequence>MDWSDFYAQQAGRSVRPTFAAALEVWRASDGVAGGESTDPSGGGDAAGDPSGVVGDAVDLGCGDGVESRALLSAGFRVLAVDSDEHVVERVTAGVDEAESARLTVRRASFAELAPADGPVALPAADLVYAGFALPFCAPEVFERLWAGIRSSLRPAGLFAGQLFGPHDDFAAWPDVNTHDRADVERLLAGLDVLELQEEDRDGKSFAGPKHWHVFHIIARRSRSA</sequence>
<dbReference type="RefSeq" id="WP_146319524.1">
    <property type="nucleotide sequence ID" value="NZ_CP042305.1"/>
</dbReference>
<evidence type="ECO:0000256" key="1">
    <source>
        <dbReference type="SAM" id="MobiDB-lite"/>
    </source>
</evidence>
<dbReference type="SUPFAM" id="SSF53335">
    <property type="entry name" value="S-adenosyl-L-methionine-dependent methyltransferases"/>
    <property type="match status" value="1"/>
</dbReference>
<dbReference type="Proteomes" id="UP000320216">
    <property type="component" value="Chromosome"/>
</dbReference>
<dbReference type="EMBL" id="CP042305">
    <property type="protein sequence ID" value="QDZ14530.1"/>
    <property type="molecule type" value="Genomic_DNA"/>
</dbReference>
<dbReference type="InterPro" id="IPR029063">
    <property type="entry name" value="SAM-dependent_MTases_sf"/>
</dbReference>
<dbReference type="AlphaFoldDB" id="A0A5B8M4M2"/>
<keyword evidence="3" id="KW-0489">Methyltransferase</keyword>
<dbReference type="GO" id="GO:0008168">
    <property type="term" value="F:methyltransferase activity"/>
    <property type="evidence" value="ECO:0007669"/>
    <property type="project" value="UniProtKB-KW"/>
</dbReference>
<dbReference type="GO" id="GO:0032259">
    <property type="term" value="P:methylation"/>
    <property type="evidence" value="ECO:0007669"/>
    <property type="project" value="UniProtKB-KW"/>
</dbReference>
<name>A0A5B8M4M2_9MICO</name>
<evidence type="ECO:0000313" key="3">
    <source>
        <dbReference type="EMBL" id="QDZ14530.1"/>
    </source>
</evidence>
<reference evidence="3 4" key="1">
    <citation type="submission" date="2019-07" db="EMBL/GenBank/DDBJ databases">
        <title>Full genome sequence of Humibacter sp. WJ7-1.</title>
        <authorList>
            <person name="Im W.-T."/>
        </authorList>
    </citation>
    <scope>NUCLEOTIDE SEQUENCE [LARGE SCALE GENOMIC DNA]</scope>
    <source>
        <strain evidence="3 4">WJ7-1</strain>
    </source>
</reference>
<evidence type="ECO:0000313" key="4">
    <source>
        <dbReference type="Proteomes" id="UP000320216"/>
    </source>
</evidence>
<dbReference type="Pfam" id="PF13649">
    <property type="entry name" value="Methyltransf_25"/>
    <property type="match status" value="1"/>
</dbReference>